<name>A0A6A6JVM0_WESOR</name>
<evidence type="ECO:0000256" key="1">
    <source>
        <dbReference type="SAM" id="SignalP"/>
    </source>
</evidence>
<feature type="chain" id="PRO_5025359209" description="Glycoside hydrolase family 93 protein" evidence="1">
    <location>
        <begin position="18"/>
        <end position="387"/>
    </location>
</feature>
<dbReference type="OrthoDB" id="2130735at2759"/>
<dbReference type="AlphaFoldDB" id="A0A6A6JVM0"/>
<dbReference type="GeneID" id="54547091"/>
<dbReference type="Proteomes" id="UP000800097">
    <property type="component" value="Unassembled WGS sequence"/>
</dbReference>
<keyword evidence="3" id="KW-1185">Reference proteome</keyword>
<evidence type="ECO:0000313" key="2">
    <source>
        <dbReference type="EMBL" id="KAF2279099.1"/>
    </source>
</evidence>
<protein>
    <recommendedName>
        <fullName evidence="4">Glycoside hydrolase family 93 protein</fullName>
    </recommendedName>
</protein>
<accession>A0A6A6JVM0</accession>
<organism evidence="2 3">
    <name type="scientific">Westerdykella ornata</name>
    <dbReference type="NCBI Taxonomy" id="318751"/>
    <lineage>
        <taxon>Eukaryota</taxon>
        <taxon>Fungi</taxon>
        <taxon>Dikarya</taxon>
        <taxon>Ascomycota</taxon>
        <taxon>Pezizomycotina</taxon>
        <taxon>Dothideomycetes</taxon>
        <taxon>Pleosporomycetidae</taxon>
        <taxon>Pleosporales</taxon>
        <taxon>Sporormiaceae</taxon>
        <taxon>Westerdykella</taxon>
    </lineage>
</organism>
<evidence type="ECO:0008006" key="4">
    <source>
        <dbReference type="Google" id="ProtNLM"/>
    </source>
</evidence>
<dbReference type="SUPFAM" id="SSF50939">
    <property type="entry name" value="Sialidases"/>
    <property type="match status" value="1"/>
</dbReference>
<gene>
    <name evidence="2" type="ORF">EI97DRAFT_227569</name>
</gene>
<keyword evidence="1" id="KW-0732">Signal</keyword>
<evidence type="ECO:0000313" key="3">
    <source>
        <dbReference type="Proteomes" id="UP000800097"/>
    </source>
</evidence>
<dbReference type="PANTHER" id="PTHR38792:SF3">
    <property type="entry name" value="BNR_ASP-BOX REPEAT DOMAIN PROTEIN (AFU_ORTHOLOGUE AFUA_7G06430)-RELATED"/>
    <property type="match status" value="1"/>
</dbReference>
<reference evidence="2" key="1">
    <citation type="journal article" date="2020" name="Stud. Mycol.">
        <title>101 Dothideomycetes genomes: a test case for predicting lifestyles and emergence of pathogens.</title>
        <authorList>
            <person name="Haridas S."/>
            <person name="Albert R."/>
            <person name="Binder M."/>
            <person name="Bloem J."/>
            <person name="Labutti K."/>
            <person name="Salamov A."/>
            <person name="Andreopoulos B."/>
            <person name="Baker S."/>
            <person name="Barry K."/>
            <person name="Bills G."/>
            <person name="Bluhm B."/>
            <person name="Cannon C."/>
            <person name="Castanera R."/>
            <person name="Culley D."/>
            <person name="Daum C."/>
            <person name="Ezra D."/>
            <person name="Gonzalez J."/>
            <person name="Henrissat B."/>
            <person name="Kuo A."/>
            <person name="Liang C."/>
            <person name="Lipzen A."/>
            <person name="Lutzoni F."/>
            <person name="Magnuson J."/>
            <person name="Mondo S."/>
            <person name="Nolan M."/>
            <person name="Ohm R."/>
            <person name="Pangilinan J."/>
            <person name="Park H.-J."/>
            <person name="Ramirez L."/>
            <person name="Alfaro M."/>
            <person name="Sun H."/>
            <person name="Tritt A."/>
            <person name="Yoshinaga Y."/>
            <person name="Zwiers L.-H."/>
            <person name="Turgeon B."/>
            <person name="Goodwin S."/>
            <person name="Spatafora J."/>
            <person name="Crous P."/>
            <person name="Grigoriev I."/>
        </authorList>
    </citation>
    <scope>NUCLEOTIDE SEQUENCE</scope>
    <source>
        <strain evidence="2">CBS 379.55</strain>
    </source>
</reference>
<dbReference type="CDD" id="cd15482">
    <property type="entry name" value="Sialidase_non-viral"/>
    <property type="match status" value="1"/>
</dbReference>
<feature type="signal peptide" evidence="1">
    <location>
        <begin position="1"/>
        <end position="17"/>
    </location>
</feature>
<dbReference type="EMBL" id="ML986487">
    <property type="protein sequence ID" value="KAF2279099.1"/>
    <property type="molecule type" value="Genomic_DNA"/>
</dbReference>
<dbReference type="RefSeq" id="XP_033656638.1">
    <property type="nucleotide sequence ID" value="XM_033793916.1"/>
</dbReference>
<dbReference type="InterPro" id="IPR036278">
    <property type="entry name" value="Sialidase_sf"/>
</dbReference>
<dbReference type="Gene3D" id="2.120.10.10">
    <property type="match status" value="1"/>
</dbReference>
<dbReference type="PANTHER" id="PTHR38792">
    <property type="entry name" value="BNR/ASP-BOX REPEAT DOMAIN PROTEIN (AFU_ORTHOLOGUE AFUA_7G06430)-RELATED"/>
    <property type="match status" value="1"/>
</dbReference>
<sequence length="387" mass="42664">MYTSLVWALLGASSVLAAPPHPPHPGKTDSYTNVTIYDPGNNSQPSYPRTLDLKDQSILATWNSFSGSGDALAIYRSTDNGHTWSPYGSCKSDVPGRRLVQPHMLQLDKRFGKKYEGTVLLSVNAWDSNSTNIELYSSRDNGKSFKFESRVAVGGRANTTNGATPVWEPFLLQHEDKLIVYYSDQRDPKHGQKLAHQTTRGTLNNFGRVIDDVALANYTDRPGMTTVAELPNGQWILTFEYARVINAAGDYKYPIFYKLSRDPDNFTKEPIHQLVVDTGAQPNGGPVVTWTPYGGKNGTIVVSDSDLEPVWINQALGQGIWKQLNVPAGGGYSREVKIPANNDKNLRITAGASYGQDTPAKILITLIDLEKALPKKHGHDDDDDDDE</sequence>
<proteinExistence type="predicted"/>